<dbReference type="GO" id="GO:0008812">
    <property type="term" value="F:choline dehydrogenase activity"/>
    <property type="evidence" value="ECO:0007669"/>
    <property type="project" value="UniProtKB-EC"/>
</dbReference>
<gene>
    <name evidence="7" type="ORF">FHR20_000964</name>
</gene>
<feature type="domain" description="Glucose-methanol-choline oxidoreductase N-terminal" evidence="6">
    <location>
        <begin position="300"/>
        <end position="314"/>
    </location>
</feature>
<dbReference type="Gene3D" id="3.50.50.60">
    <property type="entry name" value="FAD/NAD(P)-binding domain"/>
    <property type="match status" value="1"/>
</dbReference>
<dbReference type="RefSeq" id="WP_167298446.1">
    <property type="nucleotide sequence ID" value="NZ_JAASQV010000001.1"/>
</dbReference>
<evidence type="ECO:0000256" key="5">
    <source>
        <dbReference type="PIRSR" id="PIRSR000137-2"/>
    </source>
</evidence>
<evidence type="ECO:0000259" key="6">
    <source>
        <dbReference type="PROSITE" id="PS00624"/>
    </source>
</evidence>
<dbReference type="SUPFAM" id="SSF54373">
    <property type="entry name" value="FAD-linked reductases, C-terminal domain"/>
    <property type="match status" value="1"/>
</dbReference>
<dbReference type="Gene3D" id="3.30.410.40">
    <property type="match status" value="1"/>
</dbReference>
<evidence type="ECO:0000256" key="1">
    <source>
        <dbReference type="ARBA" id="ARBA00001974"/>
    </source>
</evidence>
<dbReference type="InterPro" id="IPR036188">
    <property type="entry name" value="FAD/NAD-bd_sf"/>
</dbReference>
<protein>
    <submittedName>
        <fullName evidence="7">Choline dehydrogenase</fullName>
        <ecNumber evidence="7">1.1.99.1</ecNumber>
    </submittedName>
</protein>
<dbReference type="GO" id="GO:0050660">
    <property type="term" value="F:flavin adenine dinucleotide binding"/>
    <property type="evidence" value="ECO:0007669"/>
    <property type="project" value="InterPro"/>
</dbReference>
<feature type="binding site" evidence="5">
    <location>
        <position position="265"/>
    </location>
    <ligand>
        <name>FAD</name>
        <dbReference type="ChEBI" id="CHEBI:57692"/>
    </ligand>
</feature>
<dbReference type="Pfam" id="PF00732">
    <property type="entry name" value="GMC_oxred_N"/>
    <property type="match status" value="1"/>
</dbReference>
<organism evidence="7 8">
    <name type="scientific">Sphingomonas leidyi</name>
    <dbReference type="NCBI Taxonomy" id="68569"/>
    <lineage>
        <taxon>Bacteria</taxon>
        <taxon>Pseudomonadati</taxon>
        <taxon>Pseudomonadota</taxon>
        <taxon>Alphaproteobacteria</taxon>
        <taxon>Sphingomonadales</taxon>
        <taxon>Sphingomonadaceae</taxon>
        <taxon>Sphingomonas</taxon>
    </lineage>
</organism>
<name>A0A7X5ZV48_9SPHN</name>
<dbReference type="InterPro" id="IPR006311">
    <property type="entry name" value="TAT_signal"/>
</dbReference>
<dbReference type="InterPro" id="IPR012132">
    <property type="entry name" value="GMC_OxRdtase"/>
</dbReference>
<evidence type="ECO:0000313" key="8">
    <source>
        <dbReference type="Proteomes" id="UP000564677"/>
    </source>
</evidence>
<dbReference type="Proteomes" id="UP000564677">
    <property type="component" value="Unassembled WGS sequence"/>
</dbReference>
<comment type="caution">
    <text evidence="7">The sequence shown here is derived from an EMBL/GenBank/DDBJ whole genome shotgun (WGS) entry which is preliminary data.</text>
</comment>
<dbReference type="PROSITE" id="PS00624">
    <property type="entry name" value="GMC_OXRED_2"/>
    <property type="match status" value="1"/>
</dbReference>
<dbReference type="EMBL" id="JAASQV010000001">
    <property type="protein sequence ID" value="NIJ64033.1"/>
    <property type="molecule type" value="Genomic_DNA"/>
</dbReference>
<dbReference type="PANTHER" id="PTHR11552">
    <property type="entry name" value="GLUCOSE-METHANOL-CHOLINE GMC OXIDOREDUCTASE"/>
    <property type="match status" value="1"/>
</dbReference>
<dbReference type="PANTHER" id="PTHR11552:SF147">
    <property type="entry name" value="CHOLINE DEHYDROGENASE, MITOCHONDRIAL"/>
    <property type="match status" value="1"/>
</dbReference>
<evidence type="ECO:0000256" key="3">
    <source>
        <dbReference type="ARBA" id="ARBA00022630"/>
    </source>
</evidence>
<comment type="similarity">
    <text evidence="2">Belongs to the GMC oxidoreductase family.</text>
</comment>
<evidence type="ECO:0000256" key="4">
    <source>
        <dbReference type="ARBA" id="ARBA00022827"/>
    </source>
</evidence>
<proteinExistence type="inferred from homology"/>
<reference evidence="7 8" key="1">
    <citation type="submission" date="2020-03" db="EMBL/GenBank/DDBJ databases">
        <title>Genomic Encyclopedia of Type Strains, Phase IV (KMG-IV): sequencing the most valuable type-strain genomes for metagenomic binning, comparative biology and taxonomic classification.</title>
        <authorList>
            <person name="Goeker M."/>
        </authorList>
    </citation>
    <scope>NUCLEOTIDE SEQUENCE [LARGE SCALE GENOMIC DNA]</scope>
    <source>
        <strain evidence="7 8">DSM 4733</strain>
    </source>
</reference>
<dbReference type="EC" id="1.1.99.1" evidence="7"/>
<keyword evidence="4 5" id="KW-0274">FAD</keyword>
<dbReference type="SUPFAM" id="SSF51905">
    <property type="entry name" value="FAD/NAD(P)-binding domain"/>
    <property type="match status" value="1"/>
</dbReference>
<dbReference type="PIRSF" id="PIRSF000137">
    <property type="entry name" value="Alcohol_oxidase"/>
    <property type="match status" value="1"/>
</dbReference>
<dbReference type="PROSITE" id="PS51318">
    <property type="entry name" value="TAT"/>
    <property type="match status" value="1"/>
</dbReference>
<keyword evidence="3" id="KW-0285">Flavoprotein</keyword>
<dbReference type="AlphaFoldDB" id="A0A7X5ZV48"/>
<dbReference type="Pfam" id="PF05199">
    <property type="entry name" value="GMC_oxred_C"/>
    <property type="match status" value="1"/>
</dbReference>
<sequence length="551" mass="59198">MTDLKTATLNRRGFLGALGSTVAAAGTASARAAIAAQDTEFDYIVIGMGSAGCVVANQLSAKAGLRVLALEAGPTDYTPIIQNPDNYYKAKGSPIYDWNYQTIPQPHIDGRIIPAPRGRAYGGCSSINAMIYIRGNRADYDNWAYQGNRGWAYEDVLPLFIAAEGNRDIRGPLTGNKGPLTVQNYPHKSLPGTAFVQAAVQMGFKGPDWNFNGAIQQDGAGFYQFTIRTELRDGKPRLERCSLAKAYLHPAMGRTNLTVRHDAPVKRLIVEGGRAVGVEYVLDGQTLQARASREIVLCAGAVTSPAILMRSGIGPADALRALGIPVVLDLPGVGENLQDHPVLPVAYHALPALPPLWASGVQAGLFVKTQSHAPSAAPDLQFHFWQGDDDDANSFSFSPTVVRPSSRGRIRLKSADYTVAPLIDPNYMQTQADIDVMIKGMELSRELVRQRAFKGIAGAPLHDFGSARTPREMADYVRKNVRTIYHLASTCKMGLGADAVVDPELKVYGIAGLRVADASIMPEVVSGNTNAACAMIGQRAADMILGRGKRP</sequence>
<dbReference type="InterPro" id="IPR007867">
    <property type="entry name" value="GMC_OxRtase_C"/>
</dbReference>
<accession>A0A7X5ZV48</accession>
<evidence type="ECO:0000313" key="7">
    <source>
        <dbReference type="EMBL" id="NIJ64033.1"/>
    </source>
</evidence>
<evidence type="ECO:0000256" key="2">
    <source>
        <dbReference type="ARBA" id="ARBA00010790"/>
    </source>
</evidence>
<comment type="cofactor">
    <cofactor evidence="1 5">
        <name>FAD</name>
        <dbReference type="ChEBI" id="CHEBI:57692"/>
    </cofactor>
</comment>
<dbReference type="InterPro" id="IPR000172">
    <property type="entry name" value="GMC_OxRdtase_N"/>
</dbReference>
<keyword evidence="8" id="KW-1185">Reference proteome</keyword>
<keyword evidence="7" id="KW-0560">Oxidoreductase</keyword>